<gene>
    <name evidence="3" type="ORF">PIB30_097580</name>
</gene>
<accession>A0ABU6TZE7</accession>
<dbReference type="EMBL" id="JASCZI010093033">
    <property type="protein sequence ID" value="MED6153028.1"/>
    <property type="molecule type" value="Genomic_DNA"/>
</dbReference>
<feature type="domain" description="Putative plant transposon protein" evidence="2">
    <location>
        <begin position="36"/>
        <end position="206"/>
    </location>
</feature>
<evidence type="ECO:0000313" key="4">
    <source>
        <dbReference type="Proteomes" id="UP001341840"/>
    </source>
</evidence>
<protein>
    <recommendedName>
        <fullName evidence="2">Putative plant transposon protein domain-containing protein</fullName>
    </recommendedName>
</protein>
<keyword evidence="1" id="KW-0175">Coiled coil</keyword>
<evidence type="ECO:0000256" key="1">
    <source>
        <dbReference type="SAM" id="Coils"/>
    </source>
</evidence>
<name>A0ABU6TZE7_9FABA</name>
<dbReference type="Pfam" id="PF20167">
    <property type="entry name" value="Transposase_32"/>
    <property type="match status" value="1"/>
</dbReference>
<organism evidence="3 4">
    <name type="scientific">Stylosanthes scabra</name>
    <dbReference type="NCBI Taxonomy" id="79078"/>
    <lineage>
        <taxon>Eukaryota</taxon>
        <taxon>Viridiplantae</taxon>
        <taxon>Streptophyta</taxon>
        <taxon>Embryophyta</taxon>
        <taxon>Tracheophyta</taxon>
        <taxon>Spermatophyta</taxon>
        <taxon>Magnoliopsida</taxon>
        <taxon>eudicotyledons</taxon>
        <taxon>Gunneridae</taxon>
        <taxon>Pentapetalae</taxon>
        <taxon>rosids</taxon>
        <taxon>fabids</taxon>
        <taxon>Fabales</taxon>
        <taxon>Fabaceae</taxon>
        <taxon>Papilionoideae</taxon>
        <taxon>50 kb inversion clade</taxon>
        <taxon>dalbergioids sensu lato</taxon>
        <taxon>Dalbergieae</taxon>
        <taxon>Pterocarpus clade</taxon>
        <taxon>Stylosanthes</taxon>
    </lineage>
</organism>
<feature type="coiled-coil region" evidence="1">
    <location>
        <begin position="245"/>
        <end position="300"/>
    </location>
</feature>
<dbReference type="InterPro" id="IPR046796">
    <property type="entry name" value="Transposase_32_dom"/>
</dbReference>
<comment type="caution">
    <text evidence="3">The sequence shown here is derived from an EMBL/GenBank/DDBJ whole genome shotgun (WGS) entry which is preliminary data.</text>
</comment>
<keyword evidence="4" id="KW-1185">Reference proteome</keyword>
<sequence>MKLYNSIVKNKKVIAECCIDLDDDEYPEVKEQISLRGWRKLATPKQEISIDLIHEFYANAILIEEEIEEAGGHTFRSYVRGKVADFSPKNLRNVMRFRAHVQGAATDFETRKEHDQQLDQVLADLCIPGATWKLSTGQLRVPIQLRRSEIPVIRAILIYCIMRGEDVRAEDIIADKIVRMAQGIKEKGKLGFPSTIFKLCKEAGVPIRDAATPYHVPTYTDQHQKDLDSIETQLQNMMWYQQQALENMSKNQAEYMAELRDIKGKQQELYENNDRFYNQVRQEQKEMVQEIQQIKNYQVNQTLVDSTRHKAYMDELAAMKAKQEEFFSNQVNQYNVIRQDHKLLGKEILDVKKYQMSAVTMGTGGSLRIGLGTRQAEKVTWFGLIN</sequence>
<evidence type="ECO:0000259" key="2">
    <source>
        <dbReference type="Pfam" id="PF20167"/>
    </source>
</evidence>
<reference evidence="3 4" key="1">
    <citation type="journal article" date="2023" name="Plants (Basel)">
        <title>Bridging the Gap: Combining Genomics and Transcriptomics Approaches to Understand Stylosanthes scabra, an Orphan Legume from the Brazilian Caatinga.</title>
        <authorList>
            <person name="Ferreira-Neto J.R.C."/>
            <person name="da Silva M.D."/>
            <person name="Binneck E."/>
            <person name="de Melo N.F."/>
            <person name="da Silva R.H."/>
            <person name="de Melo A.L.T.M."/>
            <person name="Pandolfi V."/>
            <person name="Bustamante F.O."/>
            <person name="Brasileiro-Vidal A.C."/>
            <person name="Benko-Iseppon A.M."/>
        </authorList>
    </citation>
    <scope>NUCLEOTIDE SEQUENCE [LARGE SCALE GENOMIC DNA]</scope>
    <source>
        <tissue evidence="3">Leaves</tissue>
    </source>
</reference>
<evidence type="ECO:0000313" key="3">
    <source>
        <dbReference type="EMBL" id="MED6153028.1"/>
    </source>
</evidence>
<dbReference type="Proteomes" id="UP001341840">
    <property type="component" value="Unassembled WGS sequence"/>
</dbReference>
<proteinExistence type="predicted"/>